<dbReference type="Proteomes" id="UP001500791">
    <property type="component" value="Unassembled WGS sequence"/>
</dbReference>
<keyword evidence="2" id="KW-1185">Reference proteome</keyword>
<gene>
    <name evidence="1" type="ORF">GCM10009093_17710</name>
</gene>
<dbReference type="EMBL" id="BAAAEJ010000007">
    <property type="protein sequence ID" value="GAA0391561.1"/>
    <property type="molecule type" value="Genomic_DNA"/>
</dbReference>
<reference evidence="1 2" key="1">
    <citation type="journal article" date="2019" name="Int. J. Syst. Evol. Microbiol.">
        <title>The Global Catalogue of Microorganisms (GCM) 10K type strain sequencing project: providing services to taxonomists for standard genome sequencing and annotation.</title>
        <authorList>
            <consortium name="The Broad Institute Genomics Platform"/>
            <consortium name="The Broad Institute Genome Sequencing Center for Infectious Disease"/>
            <person name="Wu L."/>
            <person name="Ma J."/>
        </authorList>
    </citation>
    <scope>NUCLEOTIDE SEQUENCE [LARGE SCALE GENOMIC DNA]</scope>
    <source>
        <strain evidence="1 2">JCM 13476</strain>
    </source>
</reference>
<protein>
    <submittedName>
        <fullName evidence="1">Uncharacterized protein</fullName>
    </submittedName>
</protein>
<name>A0ABN0YD37_9CAUL</name>
<evidence type="ECO:0000313" key="1">
    <source>
        <dbReference type="EMBL" id="GAA0391561.1"/>
    </source>
</evidence>
<proteinExistence type="predicted"/>
<comment type="caution">
    <text evidence="1">The sequence shown here is derived from an EMBL/GenBank/DDBJ whole genome shotgun (WGS) entry which is preliminary data.</text>
</comment>
<sequence>MAVALMAMPATVQAKDTANGTFRVRAHVPVSCWVRPDRTVTAEEGATGAVIEACNNPGGYTVSAQYRQLGTGESARMIYNDQAVELSSSGQQVLRQSNMATIRTVSYQFQNVNLEQPLILALTIQPI</sequence>
<evidence type="ECO:0000313" key="2">
    <source>
        <dbReference type="Proteomes" id="UP001500791"/>
    </source>
</evidence>
<organism evidence="1 2">
    <name type="scientific">Brevundimonas terrae</name>
    <dbReference type="NCBI Taxonomy" id="363631"/>
    <lineage>
        <taxon>Bacteria</taxon>
        <taxon>Pseudomonadati</taxon>
        <taxon>Pseudomonadota</taxon>
        <taxon>Alphaproteobacteria</taxon>
        <taxon>Caulobacterales</taxon>
        <taxon>Caulobacteraceae</taxon>
        <taxon>Brevundimonas</taxon>
    </lineage>
</organism>
<accession>A0ABN0YD37</accession>